<dbReference type="GO" id="GO:0022625">
    <property type="term" value="C:cytosolic large ribosomal subunit"/>
    <property type="evidence" value="ECO:0007669"/>
    <property type="project" value="TreeGrafter"/>
</dbReference>
<comment type="similarity">
    <text evidence="1 5">Belongs to the universal ribosomal protein uL29 family.</text>
</comment>
<dbReference type="Pfam" id="PF00831">
    <property type="entry name" value="Ribosomal_L29"/>
    <property type="match status" value="1"/>
</dbReference>
<dbReference type="GO" id="GO:0006412">
    <property type="term" value="P:translation"/>
    <property type="evidence" value="ECO:0007669"/>
    <property type="project" value="UniProtKB-UniRule"/>
</dbReference>
<keyword evidence="7" id="KW-1185">Reference proteome</keyword>
<dbReference type="InterPro" id="IPR050063">
    <property type="entry name" value="Ribosomal_protein_uL29"/>
</dbReference>
<dbReference type="HAMAP" id="MF_00374">
    <property type="entry name" value="Ribosomal_uL29"/>
    <property type="match status" value="1"/>
</dbReference>
<dbReference type="FunFam" id="1.10.287.310:FF:000001">
    <property type="entry name" value="50S ribosomal protein L29"/>
    <property type="match status" value="1"/>
</dbReference>
<evidence type="ECO:0000256" key="1">
    <source>
        <dbReference type="ARBA" id="ARBA00009254"/>
    </source>
</evidence>
<evidence type="ECO:0000256" key="5">
    <source>
        <dbReference type="HAMAP-Rule" id="MF_00374"/>
    </source>
</evidence>
<accession>A0A1Q2SLR1</accession>
<sequence>MKGQELRMKTTEDLQRELLDLSREQFKLRMQRSGDQLAKNSELNRVRRDIARIKTILTEKQGG</sequence>
<organism evidence="6 7">
    <name type="scientific">Candidatus Nitrosoglobus terrae</name>
    <dbReference type="NCBI Taxonomy" id="1630141"/>
    <lineage>
        <taxon>Bacteria</taxon>
        <taxon>Pseudomonadati</taxon>
        <taxon>Pseudomonadota</taxon>
        <taxon>Gammaproteobacteria</taxon>
        <taxon>Chromatiales</taxon>
        <taxon>Chromatiaceae</taxon>
        <taxon>Candidatus Nitrosoglobus</taxon>
    </lineage>
</organism>
<keyword evidence="3 5" id="KW-0687">Ribonucleoprotein</keyword>
<name>A0A1Q2SLR1_9GAMM</name>
<dbReference type="Proteomes" id="UP000243679">
    <property type="component" value="Chromosome"/>
</dbReference>
<evidence type="ECO:0000256" key="2">
    <source>
        <dbReference type="ARBA" id="ARBA00022980"/>
    </source>
</evidence>
<dbReference type="CDD" id="cd00427">
    <property type="entry name" value="Ribosomal_L29_HIP"/>
    <property type="match status" value="1"/>
</dbReference>
<dbReference type="PANTHER" id="PTHR10916:SF0">
    <property type="entry name" value="LARGE RIBOSOMAL SUBUNIT PROTEIN UL29C"/>
    <property type="match status" value="1"/>
</dbReference>
<dbReference type="NCBIfam" id="TIGR00012">
    <property type="entry name" value="L29"/>
    <property type="match status" value="1"/>
</dbReference>
<evidence type="ECO:0000313" key="6">
    <source>
        <dbReference type="EMBL" id="BAW80037.1"/>
    </source>
</evidence>
<gene>
    <name evidence="5" type="primary">rpmC</name>
    <name evidence="6" type="ORF">TAO_0667</name>
</gene>
<dbReference type="InterPro" id="IPR036049">
    <property type="entry name" value="Ribosomal_uL29_sf"/>
</dbReference>
<evidence type="ECO:0000313" key="7">
    <source>
        <dbReference type="Proteomes" id="UP000243679"/>
    </source>
</evidence>
<dbReference type="OrthoDB" id="9815192at2"/>
<dbReference type="GO" id="GO:0003735">
    <property type="term" value="F:structural constituent of ribosome"/>
    <property type="evidence" value="ECO:0007669"/>
    <property type="project" value="InterPro"/>
</dbReference>
<dbReference type="Gene3D" id="1.10.287.310">
    <property type="match status" value="1"/>
</dbReference>
<dbReference type="PANTHER" id="PTHR10916">
    <property type="entry name" value="60S RIBOSOMAL PROTEIN L35/50S RIBOSOMAL PROTEIN L29"/>
    <property type="match status" value="1"/>
</dbReference>
<dbReference type="SUPFAM" id="SSF46561">
    <property type="entry name" value="Ribosomal protein L29 (L29p)"/>
    <property type="match status" value="1"/>
</dbReference>
<evidence type="ECO:0000256" key="3">
    <source>
        <dbReference type="ARBA" id="ARBA00023274"/>
    </source>
</evidence>
<dbReference type="PROSITE" id="PS00579">
    <property type="entry name" value="RIBOSOMAL_L29"/>
    <property type="match status" value="1"/>
</dbReference>
<evidence type="ECO:0000256" key="4">
    <source>
        <dbReference type="ARBA" id="ARBA00035204"/>
    </source>
</evidence>
<dbReference type="InterPro" id="IPR018254">
    <property type="entry name" value="Ribosomal_uL29_CS"/>
</dbReference>
<dbReference type="InterPro" id="IPR001854">
    <property type="entry name" value="Ribosomal_uL29"/>
</dbReference>
<keyword evidence="2 5" id="KW-0689">Ribosomal protein</keyword>
<dbReference type="RefSeq" id="WP_096526623.1">
    <property type="nucleotide sequence ID" value="NZ_AP014836.1"/>
</dbReference>
<proteinExistence type="inferred from homology"/>
<protein>
    <recommendedName>
        <fullName evidence="4 5">Large ribosomal subunit protein uL29</fullName>
    </recommendedName>
</protein>
<dbReference type="AlphaFoldDB" id="A0A1Q2SLR1"/>
<reference evidence="6 7" key="1">
    <citation type="journal article" date="2017" name="ISME J.">
        <title>An acid-tolerant ammonia-oxidizing ?-proteobacterium from soil.</title>
        <authorList>
            <person name="Hayatsu M."/>
            <person name="Tago K."/>
            <person name="Uchiyama I."/>
            <person name="Toyoda A."/>
            <person name="Wang Y."/>
            <person name="Shimomura Y."/>
            <person name="Okubo T."/>
            <person name="Kurisu F."/>
            <person name="Hirono Y."/>
            <person name="Nonaka K."/>
            <person name="Akiyama H."/>
            <person name="Itoh T."/>
            <person name="Takami H."/>
        </authorList>
    </citation>
    <scope>NUCLEOTIDE SEQUENCE [LARGE SCALE GENOMIC DNA]</scope>
    <source>
        <strain evidence="6 7">TAO100</strain>
    </source>
</reference>
<dbReference type="EMBL" id="AP014836">
    <property type="protein sequence ID" value="BAW80037.1"/>
    <property type="molecule type" value="Genomic_DNA"/>
</dbReference>
<dbReference type="KEGG" id="ntt:TAO_0667"/>